<name>A0A1I1IKW9_9GAMM</name>
<dbReference type="CDD" id="cd12870">
    <property type="entry name" value="MqsA"/>
    <property type="match status" value="1"/>
</dbReference>
<evidence type="ECO:0000313" key="1">
    <source>
        <dbReference type="EMBL" id="SFC36934.1"/>
    </source>
</evidence>
<dbReference type="EMBL" id="FOLH01000005">
    <property type="protein sequence ID" value="SFC36934.1"/>
    <property type="molecule type" value="Genomic_DNA"/>
</dbReference>
<organism evidence="1 2">
    <name type="scientific">Marinospirillum celere</name>
    <dbReference type="NCBI Taxonomy" id="1122252"/>
    <lineage>
        <taxon>Bacteria</taxon>
        <taxon>Pseudomonadati</taxon>
        <taxon>Pseudomonadota</taxon>
        <taxon>Gammaproteobacteria</taxon>
        <taxon>Oceanospirillales</taxon>
        <taxon>Oceanospirillaceae</taxon>
        <taxon>Marinospirillum</taxon>
    </lineage>
</organism>
<dbReference type="OrthoDB" id="9812340at2"/>
<reference evidence="1 2" key="1">
    <citation type="submission" date="2016-10" db="EMBL/GenBank/DDBJ databases">
        <authorList>
            <person name="de Groot N.N."/>
        </authorList>
    </citation>
    <scope>NUCLEOTIDE SEQUENCE [LARGE SCALE GENOMIC DNA]</scope>
    <source>
        <strain evidence="1 2">DSM 18438</strain>
    </source>
</reference>
<dbReference type="RefSeq" id="WP_091963942.1">
    <property type="nucleotide sequence ID" value="NZ_FOLH01000005.1"/>
</dbReference>
<sequence>MKCVTCKVGSTQPGKTTVRLNRTGIHYEFHGIPALICQNCGEYYLDEKTTKKLLVKAEQNQRKL</sequence>
<evidence type="ECO:0000313" key="2">
    <source>
        <dbReference type="Proteomes" id="UP000199058"/>
    </source>
</evidence>
<dbReference type="NCBIfam" id="TIGR03831">
    <property type="entry name" value="YgiT_finger"/>
    <property type="match status" value="1"/>
</dbReference>
<dbReference type="AlphaFoldDB" id="A0A1I1IKW9"/>
<accession>A0A1I1IKW9</accession>
<dbReference type="Gene3D" id="3.10.20.860">
    <property type="match status" value="1"/>
</dbReference>
<dbReference type="InterPro" id="IPR022453">
    <property type="entry name" value="Znf_MqsA-type"/>
</dbReference>
<dbReference type="Proteomes" id="UP000199058">
    <property type="component" value="Unassembled WGS sequence"/>
</dbReference>
<protein>
    <submittedName>
        <fullName evidence="1">YgiT-type zinc finger domain-containing protein</fullName>
    </submittedName>
</protein>
<keyword evidence="2" id="KW-1185">Reference proteome</keyword>
<gene>
    <name evidence="1" type="ORF">SAMN05660443_2382</name>
</gene>
<proteinExistence type="predicted"/>